<evidence type="ECO:0000313" key="2">
    <source>
        <dbReference type="Proteomes" id="UP001604002"/>
    </source>
</evidence>
<gene>
    <name evidence="1" type="ORF">V5F32_10350</name>
</gene>
<evidence type="ECO:0000313" key="1">
    <source>
        <dbReference type="EMBL" id="MFG1372564.1"/>
    </source>
</evidence>
<reference evidence="1 2" key="1">
    <citation type="submission" date="2024-02" db="EMBL/GenBank/DDBJ databases">
        <title>Expansion and revision of Xanthobacter and proposal of Roseixanthobacter gen. nov.</title>
        <authorList>
            <person name="Soltysiak M.P.M."/>
            <person name="Jalihal A."/>
            <person name="Ory A."/>
            <person name="Chrisophersen C."/>
            <person name="Lee A.D."/>
            <person name="Boulton J."/>
            <person name="Springer M."/>
        </authorList>
    </citation>
    <scope>NUCLEOTIDE SEQUENCE [LARGE SCALE GENOMIC DNA]</scope>
    <source>
        <strain evidence="1 2">23A</strain>
    </source>
</reference>
<dbReference type="Proteomes" id="UP001604002">
    <property type="component" value="Unassembled WGS sequence"/>
</dbReference>
<organism evidence="1 2">
    <name type="scientific">Xanthobacter oligotrophicus</name>
    <dbReference type="NCBI Taxonomy" id="2607286"/>
    <lineage>
        <taxon>Bacteria</taxon>
        <taxon>Pseudomonadati</taxon>
        <taxon>Pseudomonadota</taxon>
        <taxon>Alphaproteobacteria</taxon>
        <taxon>Hyphomicrobiales</taxon>
        <taxon>Xanthobacteraceae</taxon>
        <taxon>Xanthobacter</taxon>
    </lineage>
</organism>
<dbReference type="RefSeq" id="WP_393992443.1">
    <property type="nucleotide sequence ID" value="NZ_JBAFVH010000005.1"/>
</dbReference>
<protein>
    <submittedName>
        <fullName evidence="1">Uncharacterized protein</fullName>
    </submittedName>
</protein>
<name>A0ABW6ZXV0_9HYPH</name>
<proteinExistence type="predicted"/>
<sequence length="64" mass="7170">MSTVIAFPDAWTLAERRATARNRDGDEVRPEGADIVILPVVRVERYEAQLPGPVPRSNNGRRAR</sequence>
<dbReference type="EMBL" id="JBAFVH010000005">
    <property type="protein sequence ID" value="MFG1372564.1"/>
    <property type="molecule type" value="Genomic_DNA"/>
</dbReference>
<accession>A0ABW6ZXV0</accession>
<keyword evidence="2" id="KW-1185">Reference proteome</keyword>
<comment type="caution">
    <text evidence="1">The sequence shown here is derived from an EMBL/GenBank/DDBJ whole genome shotgun (WGS) entry which is preliminary data.</text>
</comment>